<dbReference type="SMART" id="SM00418">
    <property type="entry name" value="HTH_ARSR"/>
    <property type="match status" value="1"/>
</dbReference>
<sequence length="248" mass="26222">MEPAVPPGVEARGIARIAALIGDPTRAAILLALADGQGRPAGELAWQAGVQPQTASEHLGKLREAGLVTVERVGRHRYYLLSGTEAASLLEDLAAFAPPPPRARCPVSAEGVEFGEARTCYDHLAGQLGVKLTAALVERGWLVPLGREFEVTARGERGLAELGVDALACGTGRRLFARRCLDRTERRPHVGGALGAALLEQLLALGWLVRVPERRVVRLTVAGRQELSRRFGVELAGVGVRTAAGTAG</sequence>
<dbReference type="RefSeq" id="WP_129118229.1">
    <property type="nucleotide sequence ID" value="NZ_BSUI01000015.1"/>
</dbReference>
<dbReference type="EMBL" id="JACHFV010000007">
    <property type="protein sequence ID" value="MBB5295469.1"/>
    <property type="molecule type" value="Genomic_DNA"/>
</dbReference>
<dbReference type="GO" id="GO:0003700">
    <property type="term" value="F:DNA-binding transcription factor activity"/>
    <property type="evidence" value="ECO:0007669"/>
    <property type="project" value="InterPro"/>
</dbReference>
<dbReference type="GO" id="GO:0032791">
    <property type="term" value="F:lead ion binding"/>
    <property type="evidence" value="ECO:0007669"/>
    <property type="project" value="TreeGrafter"/>
</dbReference>
<evidence type="ECO:0000259" key="1">
    <source>
        <dbReference type="PROSITE" id="PS50987"/>
    </source>
</evidence>
<dbReference type="PANTHER" id="PTHR39168">
    <property type="entry name" value="TRANSCRIPTIONAL REGULATOR-RELATED"/>
    <property type="match status" value="1"/>
</dbReference>
<dbReference type="InterPro" id="IPR052543">
    <property type="entry name" value="HTH_Metal-responsive_Reg"/>
</dbReference>
<organism evidence="3 4">
    <name type="scientific">Deinococcus metallilatus</name>
    <dbReference type="NCBI Taxonomy" id="1211322"/>
    <lineage>
        <taxon>Bacteria</taxon>
        <taxon>Thermotogati</taxon>
        <taxon>Deinococcota</taxon>
        <taxon>Deinococci</taxon>
        <taxon>Deinococcales</taxon>
        <taxon>Deinococcaceae</taxon>
        <taxon>Deinococcus</taxon>
    </lineage>
</organism>
<proteinExistence type="predicted"/>
<dbReference type="PRINTS" id="PR00778">
    <property type="entry name" value="HTHARSR"/>
</dbReference>
<dbReference type="GO" id="GO:0097063">
    <property type="term" value="F:cadmium ion sensor activity"/>
    <property type="evidence" value="ECO:0007669"/>
    <property type="project" value="TreeGrafter"/>
</dbReference>
<dbReference type="SUPFAM" id="SSF46785">
    <property type="entry name" value="Winged helix' DNA-binding domain"/>
    <property type="match status" value="1"/>
</dbReference>
<dbReference type="AlphaFoldDB" id="A0AAJ5F2Y9"/>
<evidence type="ECO:0000313" key="5">
    <source>
        <dbReference type="Proteomes" id="UP000536909"/>
    </source>
</evidence>
<keyword evidence="2" id="KW-0238">DNA-binding</keyword>
<keyword evidence="5" id="KW-1185">Reference proteome</keyword>
<dbReference type="NCBIfam" id="NF033788">
    <property type="entry name" value="HTH_metalloreg"/>
    <property type="match status" value="1"/>
</dbReference>
<dbReference type="GO" id="GO:0046686">
    <property type="term" value="P:response to cadmium ion"/>
    <property type="evidence" value="ECO:0007669"/>
    <property type="project" value="TreeGrafter"/>
</dbReference>
<dbReference type="InterPro" id="IPR011991">
    <property type="entry name" value="ArsR-like_HTH"/>
</dbReference>
<dbReference type="Gene3D" id="1.10.10.10">
    <property type="entry name" value="Winged helix-like DNA-binding domain superfamily/Winged helix DNA-binding domain"/>
    <property type="match status" value="1"/>
</dbReference>
<dbReference type="PANTHER" id="PTHR39168:SF1">
    <property type="entry name" value="TRANSCRIPTIONAL REGULATORY PROTEIN"/>
    <property type="match status" value="1"/>
</dbReference>
<dbReference type="GO" id="GO:0010288">
    <property type="term" value="P:response to lead ion"/>
    <property type="evidence" value="ECO:0007669"/>
    <property type="project" value="TreeGrafter"/>
</dbReference>
<dbReference type="GO" id="GO:0003677">
    <property type="term" value="F:DNA binding"/>
    <property type="evidence" value="ECO:0007669"/>
    <property type="project" value="UniProtKB-KW"/>
</dbReference>
<dbReference type="Pfam" id="PF12840">
    <property type="entry name" value="HTH_20"/>
    <property type="match status" value="1"/>
</dbReference>
<reference evidence="3 4" key="1">
    <citation type="submission" date="2019-04" db="EMBL/GenBank/DDBJ databases">
        <title>Deinococcus metalilatus MA1002 mutant No.5.</title>
        <authorList>
            <person name="Park W."/>
            <person name="Park C."/>
        </authorList>
    </citation>
    <scope>NUCLEOTIDE SEQUENCE [LARGE SCALE GENOMIC DNA]</scope>
    <source>
        <strain evidence="3 4">MA1002-m5</strain>
    </source>
</reference>
<reference evidence="2 5" key="2">
    <citation type="submission" date="2020-08" db="EMBL/GenBank/DDBJ databases">
        <title>Genomic Encyclopedia of Type Strains, Phase IV (KMG-IV): sequencing the most valuable type-strain genomes for metagenomic binning, comparative biology and taxonomic classification.</title>
        <authorList>
            <person name="Goeker M."/>
        </authorList>
    </citation>
    <scope>NUCLEOTIDE SEQUENCE [LARGE SCALE GENOMIC DNA]</scope>
    <source>
        <strain evidence="2 5">DSM 105434</strain>
    </source>
</reference>
<name>A0AAJ5F2Y9_9DEIO</name>
<evidence type="ECO:0000313" key="3">
    <source>
        <dbReference type="EMBL" id="TLK27171.1"/>
    </source>
</evidence>
<protein>
    <submittedName>
        <fullName evidence="2">DNA-binding transcriptional ArsR family regulator</fullName>
    </submittedName>
    <submittedName>
        <fullName evidence="3">Winged helix-turn-helix transcriptional regulator</fullName>
    </submittedName>
</protein>
<comment type="caution">
    <text evidence="3">The sequence shown here is derived from an EMBL/GenBank/DDBJ whole genome shotgun (WGS) entry which is preliminary data.</text>
</comment>
<dbReference type="PROSITE" id="PS50987">
    <property type="entry name" value="HTH_ARSR_2"/>
    <property type="match status" value="1"/>
</dbReference>
<dbReference type="Proteomes" id="UP000536909">
    <property type="component" value="Unassembled WGS sequence"/>
</dbReference>
<gene>
    <name evidence="3" type="ORF">FCS05_09840</name>
    <name evidence="2" type="ORF">HNQ10_002298</name>
</gene>
<evidence type="ECO:0000313" key="4">
    <source>
        <dbReference type="Proteomes" id="UP000308000"/>
    </source>
</evidence>
<dbReference type="Proteomes" id="UP000308000">
    <property type="component" value="Unassembled WGS sequence"/>
</dbReference>
<dbReference type="InterPro" id="IPR036390">
    <property type="entry name" value="WH_DNA-bd_sf"/>
</dbReference>
<accession>A0AAJ5F2Y9</accession>
<dbReference type="EMBL" id="VBRC01000006">
    <property type="protein sequence ID" value="TLK27171.1"/>
    <property type="molecule type" value="Genomic_DNA"/>
</dbReference>
<dbReference type="InterPro" id="IPR036388">
    <property type="entry name" value="WH-like_DNA-bd_sf"/>
</dbReference>
<evidence type="ECO:0000313" key="2">
    <source>
        <dbReference type="EMBL" id="MBB5295469.1"/>
    </source>
</evidence>
<feature type="domain" description="HTH arsR-type" evidence="1">
    <location>
        <begin position="6"/>
        <end position="101"/>
    </location>
</feature>
<dbReference type="CDD" id="cd00090">
    <property type="entry name" value="HTH_ARSR"/>
    <property type="match status" value="1"/>
</dbReference>
<dbReference type="InterPro" id="IPR001845">
    <property type="entry name" value="HTH_ArsR_DNA-bd_dom"/>
</dbReference>